<dbReference type="OrthoDB" id="9790826at2"/>
<evidence type="ECO:0000313" key="2">
    <source>
        <dbReference type="Proteomes" id="UP000029499"/>
    </source>
</evidence>
<dbReference type="RefSeq" id="WP_043192963.1">
    <property type="nucleotide sequence ID" value="NZ_CP009533.1"/>
</dbReference>
<sequence length="113" mass="12110">MHDVTALRASLASGEHLFATTLAFVAEHYAYTPQAFRNGALDNAAGQNEGSCKTLGLAVLERLSDEEALLAFGEHYRSVVATPEGSDHGNIRNLMEHGLAAVKFSELPLTRLG</sequence>
<dbReference type="STRING" id="216142.LT40_20375"/>
<dbReference type="InterPro" id="IPR038604">
    <property type="entry name" value="HopJ_sf"/>
</dbReference>
<dbReference type="eggNOG" id="ENOG5032RP0">
    <property type="taxonomic scope" value="Bacteria"/>
</dbReference>
<evidence type="ECO:0000313" key="1">
    <source>
        <dbReference type="EMBL" id="AIS19617.1"/>
    </source>
</evidence>
<dbReference type="Gene3D" id="3.20.160.10">
    <property type="entry name" value="vpa0580 domain like"/>
    <property type="match status" value="1"/>
</dbReference>
<dbReference type="HOGENOM" id="CLU_121622_1_1_6"/>
<reference evidence="1 2" key="1">
    <citation type="journal article" date="2015" name="J. Biotechnol.">
        <title>Complete genome sequence of Pseudomonas rhizosphaerae IH5T (=DSM 16299T), a phosphate-solubilizing rhizobacterium for bacterial biofertilizer.</title>
        <authorList>
            <person name="Kwak Y."/>
            <person name="Jung B.K."/>
            <person name="Shin J.H."/>
        </authorList>
    </citation>
    <scope>NUCLEOTIDE SEQUENCE [LARGE SCALE GENOMIC DNA]</scope>
    <source>
        <strain evidence="1">DSM 16299</strain>
    </source>
</reference>
<name>A0A089YYS7_9PSED</name>
<dbReference type="Pfam" id="PF08888">
    <property type="entry name" value="HopJ"/>
    <property type="match status" value="1"/>
</dbReference>
<proteinExistence type="predicted"/>
<dbReference type="AlphaFoldDB" id="A0A089YYS7"/>
<protein>
    <submittedName>
        <fullName evidence="1">HopJ type III effector protein</fullName>
    </submittedName>
</protein>
<dbReference type="Proteomes" id="UP000029499">
    <property type="component" value="Chromosome"/>
</dbReference>
<accession>A0A089YYS7</accession>
<dbReference type="EMBL" id="CP009533">
    <property type="protein sequence ID" value="AIS19617.1"/>
    <property type="molecule type" value="Genomic_DNA"/>
</dbReference>
<gene>
    <name evidence="1" type="ORF">LT40_20375</name>
</gene>
<keyword evidence="2" id="KW-1185">Reference proteome</keyword>
<dbReference type="InterPro" id="IPR014984">
    <property type="entry name" value="HopJ"/>
</dbReference>
<organism evidence="1 2">
    <name type="scientific">Pseudomonas rhizosphaerae</name>
    <dbReference type="NCBI Taxonomy" id="216142"/>
    <lineage>
        <taxon>Bacteria</taxon>
        <taxon>Pseudomonadati</taxon>
        <taxon>Pseudomonadota</taxon>
        <taxon>Gammaproteobacteria</taxon>
        <taxon>Pseudomonadales</taxon>
        <taxon>Pseudomonadaceae</taxon>
        <taxon>Pseudomonas</taxon>
    </lineage>
</organism>
<dbReference type="KEGG" id="prh:LT40_20375"/>